<accession>A0ABY3Z099</accession>
<name>A0ABY3Z099_STRRM</name>
<dbReference type="InterPro" id="IPR050707">
    <property type="entry name" value="HTH_MetabolicPath_Reg"/>
</dbReference>
<sequence>MPQSVDRALDLLDAVAEAAEPVPAKVLARQLDCGLSTVYDLLGSLTERGHLARTPAGYTLGYRVPALHRAFQRQLRIDERVHEALLRLRRSSGADVFFSTYRDGGIAVLDGAAGPDSAFSVGQDTAAHATAHGRALLAALPAATRRQYLTASGLPPRTPHTITTPDRLERELRRVRRNGVAVEREESVSGMACIAIPVPIRPSGPGTPPTALTAVSAALPIADFARLRGPLTEALRREVAGLG</sequence>
<evidence type="ECO:0000256" key="1">
    <source>
        <dbReference type="ARBA" id="ARBA00023015"/>
    </source>
</evidence>
<reference evidence="6 7" key="1">
    <citation type="submission" date="2022-03" db="EMBL/GenBank/DDBJ databases">
        <title>Complete genome of Streptomyces rimosus ssp. rimosus R7 (=ATCC 10970).</title>
        <authorList>
            <person name="Beganovic S."/>
            <person name="Ruckert C."/>
            <person name="Busche T."/>
            <person name="Kalinowski J."/>
            <person name="Wittmann C."/>
        </authorList>
    </citation>
    <scope>NUCLEOTIDE SEQUENCE [LARGE SCALE GENOMIC DNA]</scope>
    <source>
        <strain evidence="6 7">R7</strain>
    </source>
</reference>
<dbReference type="InterPro" id="IPR036390">
    <property type="entry name" value="WH_DNA-bd_sf"/>
</dbReference>
<keyword evidence="1" id="KW-0805">Transcription regulation</keyword>
<dbReference type="SMART" id="SM00346">
    <property type="entry name" value="HTH_ICLR"/>
    <property type="match status" value="1"/>
</dbReference>
<dbReference type="Proteomes" id="UP000829494">
    <property type="component" value="Chromosome"/>
</dbReference>
<keyword evidence="3" id="KW-0804">Transcription</keyword>
<evidence type="ECO:0000313" key="7">
    <source>
        <dbReference type="Proteomes" id="UP000829494"/>
    </source>
</evidence>
<dbReference type="Pfam" id="PF09339">
    <property type="entry name" value="HTH_IclR"/>
    <property type="match status" value="1"/>
</dbReference>
<dbReference type="Gene3D" id="3.30.450.40">
    <property type="match status" value="1"/>
</dbReference>
<proteinExistence type="predicted"/>
<protein>
    <submittedName>
        <fullName evidence="6">Acetate operon repressor</fullName>
    </submittedName>
</protein>
<dbReference type="SUPFAM" id="SSF55781">
    <property type="entry name" value="GAF domain-like"/>
    <property type="match status" value="1"/>
</dbReference>
<evidence type="ECO:0000259" key="4">
    <source>
        <dbReference type="PROSITE" id="PS51077"/>
    </source>
</evidence>
<organism evidence="6 7">
    <name type="scientific">Streptomyces rimosus subsp. rimosus</name>
    <dbReference type="NCBI Taxonomy" id="132474"/>
    <lineage>
        <taxon>Bacteria</taxon>
        <taxon>Bacillati</taxon>
        <taxon>Actinomycetota</taxon>
        <taxon>Actinomycetes</taxon>
        <taxon>Kitasatosporales</taxon>
        <taxon>Streptomycetaceae</taxon>
        <taxon>Streptomyces</taxon>
    </lineage>
</organism>
<keyword evidence="7" id="KW-1185">Reference proteome</keyword>
<dbReference type="EMBL" id="CP094298">
    <property type="protein sequence ID" value="UNZ03409.1"/>
    <property type="molecule type" value="Genomic_DNA"/>
</dbReference>
<dbReference type="InterPro" id="IPR014757">
    <property type="entry name" value="Tscrpt_reg_IclR_C"/>
</dbReference>
<evidence type="ECO:0000256" key="2">
    <source>
        <dbReference type="ARBA" id="ARBA00023125"/>
    </source>
</evidence>
<dbReference type="InterPro" id="IPR029016">
    <property type="entry name" value="GAF-like_dom_sf"/>
</dbReference>
<feature type="domain" description="HTH iclR-type" evidence="4">
    <location>
        <begin position="2"/>
        <end position="62"/>
    </location>
</feature>
<dbReference type="GeneID" id="66857494"/>
<evidence type="ECO:0000313" key="6">
    <source>
        <dbReference type="EMBL" id="UNZ03409.1"/>
    </source>
</evidence>
<feature type="domain" description="IclR-ED" evidence="5">
    <location>
        <begin position="63"/>
        <end position="243"/>
    </location>
</feature>
<dbReference type="PROSITE" id="PS51078">
    <property type="entry name" value="ICLR_ED"/>
    <property type="match status" value="1"/>
</dbReference>
<dbReference type="PANTHER" id="PTHR30136:SF24">
    <property type="entry name" value="HTH-TYPE TRANSCRIPTIONAL REPRESSOR ALLR"/>
    <property type="match status" value="1"/>
</dbReference>
<dbReference type="PANTHER" id="PTHR30136">
    <property type="entry name" value="HELIX-TURN-HELIX TRANSCRIPTIONAL REGULATOR, ICLR FAMILY"/>
    <property type="match status" value="1"/>
</dbReference>
<dbReference type="Pfam" id="PF01614">
    <property type="entry name" value="IclR_C"/>
    <property type="match status" value="1"/>
</dbReference>
<evidence type="ECO:0000256" key="3">
    <source>
        <dbReference type="ARBA" id="ARBA00023163"/>
    </source>
</evidence>
<gene>
    <name evidence="6" type="primary">iclR2</name>
    <name evidence="6" type="ORF">SRIMR7_14725</name>
</gene>
<dbReference type="Gene3D" id="1.10.10.10">
    <property type="entry name" value="Winged helix-like DNA-binding domain superfamily/Winged helix DNA-binding domain"/>
    <property type="match status" value="1"/>
</dbReference>
<dbReference type="SUPFAM" id="SSF46785">
    <property type="entry name" value="Winged helix' DNA-binding domain"/>
    <property type="match status" value="1"/>
</dbReference>
<dbReference type="RefSeq" id="WP_003981916.1">
    <property type="nucleotide sequence ID" value="NZ_CP043497.1"/>
</dbReference>
<evidence type="ECO:0000259" key="5">
    <source>
        <dbReference type="PROSITE" id="PS51078"/>
    </source>
</evidence>
<dbReference type="InterPro" id="IPR036388">
    <property type="entry name" value="WH-like_DNA-bd_sf"/>
</dbReference>
<dbReference type="InterPro" id="IPR005471">
    <property type="entry name" value="Tscrpt_reg_IclR_N"/>
</dbReference>
<dbReference type="PROSITE" id="PS51077">
    <property type="entry name" value="HTH_ICLR"/>
    <property type="match status" value="1"/>
</dbReference>
<keyword evidence="2" id="KW-0238">DNA-binding</keyword>